<dbReference type="SMART" id="SM00855">
    <property type="entry name" value="PGAM"/>
    <property type="match status" value="1"/>
</dbReference>
<accession>A0A4Q9QX81</accession>
<dbReference type="GO" id="GO:0016791">
    <property type="term" value="F:phosphatase activity"/>
    <property type="evidence" value="ECO:0007669"/>
    <property type="project" value="TreeGrafter"/>
</dbReference>
<evidence type="ECO:0000313" key="6">
    <source>
        <dbReference type="Proteomes" id="UP000292639"/>
    </source>
</evidence>
<keyword evidence="1" id="KW-0324">Glycolysis</keyword>
<feature type="active site" description="Proton donor/acceptor" evidence="3">
    <location>
        <position position="97"/>
    </location>
</feature>
<evidence type="ECO:0000313" key="5">
    <source>
        <dbReference type="EMBL" id="TBU88856.1"/>
    </source>
</evidence>
<dbReference type="SUPFAM" id="SSF53254">
    <property type="entry name" value="Phosphoglycerate mutase-like"/>
    <property type="match status" value="1"/>
</dbReference>
<organism evidence="5 6">
    <name type="scientific">Stutzerimonas kirkiae</name>
    <dbReference type="NCBI Taxonomy" id="2211392"/>
    <lineage>
        <taxon>Bacteria</taxon>
        <taxon>Pseudomonadati</taxon>
        <taxon>Pseudomonadota</taxon>
        <taxon>Gammaproteobacteria</taxon>
        <taxon>Pseudomonadales</taxon>
        <taxon>Pseudomonadaceae</taxon>
        <taxon>Stutzerimonas</taxon>
    </lineage>
</organism>
<dbReference type="PANTHER" id="PTHR48100:SF1">
    <property type="entry name" value="HISTIDINE PHOSPHATASE FAMILY PROTEIN-RELATED"/>
    <property type="match status" value="1"/>
</dbReference>
<evidence type="ECO:0000256" key="3">
    <source>
        <dbReference type="PIRSR" id="PIRSR613078-1"/>
    </source>
</evidence>
<reference evidence="5 6" key="1">
    <citation type="submission" date="2018-06" db="EMBL/GenBank/DDBJ databases">
        <title>Three novel Pseudomonas species isolated from symptomatic oak.</title>
        <authorList>
            <person name="Bueno-Gonzalez V."/>
            <person name="Brady C."/>
        </authorList>
    </citation>
    <scope>NUCLEOTIDE SEQUENCE [LARGE SCALE GENOMIC DNA]</scope>
    <source>
        <strain evidence="5 6">P17C</strain>
    </source>
</reference>
<dbReference type="Pfam" id="PF00300">
    <property type="entry name" value="His_Phos_1"/>
    <property type="match status" value="1"/>
</dbReference>
<sequence length="217" mass="24053">MRICAIWANCPGCSPGGNDMRLLVIRHGQTAYNLEQRYLGALDPPLNATGIRQAEALRDSLPGDIDILISSPLLRARQSARILAQGRPVEIEEAFRERHVGVFEGLTSAEAQARFPEAWQRNITRQWQAAPEGGETIAAVFERVGQGLERLLRRDPQATVALVAHGFVAKVIRAIALGDRRDLFDWQLDNAQYCELQPSLPLARFDTTLNDASTESI</sequence>
<name>A0A4Q9QX81_9GAMM</name>
<dbReference type="CDD" id="cd07067">
    <property type="entry name" value="HP_PGM_like"/>
    <property type="match status" value="1"/>
</dbReference>
<comment type="caution">
    <text evidence="5">The sequence shown here is derived from an EMBL/GenBank/DDBJ whole genome shotgun (WGS) entry which is preliminary data.</text>
</comment>
<dbReference type="EMBL" id="QJUP01000036">
    <property type="protein sequence ID" value="TBU88856.1"/>
    <property type="molecule type" value="Genomic_DNA"/>
</dbReference>
<dbReference type="InterPro" id="IPR001345">
    <property type="entry name" value="PG/BPGM_mutase_AS"/>
</dbReference>
<dbReference type="InterPro" id="IPR029033">
    <property type="entry name" value="His_PPase_superfam"/>
</dbReference>
<evidence type="ECO:0000256" key="4">
    <source>
        <dbReference type="PIRSR" id="PIRSR613078-2"/>
    </source>
</evidence>
<feature type="active site" description="Tele-phosphohistidine intermediate" evidence="3">
    <location>
        <position position="27"/>
    </location>
</feature>
<dbReference type="Gene3D" id="3.40.50.1240">
    <property type="entry name" value="Phosphoglycerate mutase-like"/>
    <property type="match status" value="1"/>
</dbReference>
<keyword evidence="2" id="KW-0413">Isomerase</keyword>
<dbReference type="InterPro" id="IPR050275">
    <property type="entry name" value="PGM_Phosphatase"/>
</dbReference>
<keyword evidence="6" id="KW-1185">Reference proteome</keyword>
<dbReference type="AlphaFoldDB" id="A0A4Q9QX81"/>
<feature type="binding site" evidence="4">
    <location>
        <position position="75"/>
    </location>
    <ligand>
        <name>substrate</name>
    </ligand>
</feature>
<proteinExistence type="predicted"/>
<feature type="binding site" evidence="4">
    <location>
        <begin position="26"/>
        <end position="33"/>
    </location>
    <ligand>
        <name>substrate</name>
    </ligand>
</feature>
<dbReference type="GO" id="GO:0005737">
    <property type="term" value="C:cytoplasm"/>
    <property type="evidence" value="ECO:0007669"/>
    <property type="project" value="TreeGrafter"/>
</dbReference>
<evidence type="ECO:0000256" key="1">
    <source>
        <dbReference type="ARBA" id="ARBA00023152"/>
    </source>
</evidence>
<protein>
    <submittedName>
        <fullName evidence="5">Histidine phosphatase family protein</fullName>
    </submittedName>
</protein>
<gene>
    <name evidence="5" type="ORF">DNJ96_17945</name>
</gene>
<dbReference type="Proteomes" id="UP000292639">
    <property type="component" value="Unassembled WGS sequence"/>
</dbReference>
<evidence type="ECO:0000256" key="2">
    <source>
        <dbReference type="ARBA" id="ARBA00023235"/>
    </source>
</evidence>
<dbReference type="PANTHER" id="PTHR48100">
    <property type="entry name" value="BROAD-SPECIFICITY PHOSPHATASE YOR283W-RELATED"/>
    <property type="match status" value="1"/>
</dbReference>
<dbReference type="InterPro" id="IPR013078">
    <property type="entry name" value="His_Pase_superF_clade-1"/>
</dbReference>
<dbReference type="PROSITE" id="PS00175">
    <property type="entry name" value="PG_MUTASE"/>
    <property type="match status" value="1"/>
</dbReference>